<dbReference type="OrthoDB" id="5422579at2759"/>
<comment type="caution">
    <text evidence="1">The sequence shown here is derived from an EMBL/GenBank/DDBJ whole genome shotgun (WGS) entry which is preliminary data.</text>
</comment>
<sequence length="341" mass="39431">MSPEDSYPYYYNLADQQHQEHLSRADIDAFLYAMERFPSLYHHFPYGFVYPLPAHKVFVTNTDFLWDPKEFSVTPELITRRGFCSALRMLAKHEKHKVFEFVVEDHAYTDGVDIDIFDRTGYTYADVISLIQRPGFSRLDLPICAAMVSPSERSGLPDKPLDYLHKTLKQAESLKSLNIFHGGFNDDRGNGIDLRLPLLIKSPLEQLRHLTLRGIQIAKNDLLTLLASLPNLRSLELRFFTFLCPYSFPQLLLDMRQKLGWCKRPVAMRPKVTFVWIGPGTIEGQIVKHISYDLVDIADVTELDEFEPAHEPLNFNCRLQQQVRTTGWAGSLRWDGEQWPI</sequence>
<evidence type="ECO:0000313" key="2">
    <source>
        <dbReference type="Proteomes" id="UP000720189"/>
    </source>
</evidence>
<accession>A0A9P9KNF8</accession>
<dbReference type="Gene3D" id="3.80.10.10">
    <property type="entry name" value="Ribonuclease Inhibitor"/>
    <property type="match status" value="1"/>
</dbReference>
<keyword evidence="2" id="KW-1185">Reference proteome</keyword>
<dbReference type="AlphaFoldDB" id="A0A9P9KNF8"/>
<evidence type="ECO:0000313" key="1">
    <source>
        <dbReference type="EMBL" id="KAH7264926.1"/>
    </source>
</evidence>
<proteinExistence type="predicted"/>
<dbReference type="InterPro" id="IPR032675">
    <property type="entry name" value="LRR_dom_sf"/>
</dbReference>
<dbReference type="EMBL" id="JAGMUX010000003">
    <property type="protein sequence ID" value="KAH7264926.1"/>
    <property type="molecule type" value="Genomic_DNA"/>
</dbReference>
<protein>
    <submittedName>
        <fullName evidence="1">Uncharacterized protein</fullName>
    </submittedName>
</protein>
<dbReference type="SUPFAM" id="SSF52047">
    <property type="entry name" value="RNI-like"/>
    <property type="match status" value="1"/>
</dbReference>
<dbReference type="Proteomes" id="UP000720189">
    <property type="component" value="Unassembled WGS sequence"/>
</dbReference>
<dbReference type="GeneID" id="70231209"/>
<gene>
    <name evidence="1" type="ORF">BKA55DRAFT_734264</name>
</gene>
<name>A0A9P9KNF8_FUSRE</name>
<organism evidence="1 2">
    <name type="scientific">Fusarium redolens</name>
    <dbReference type="NCBI Taxonomy" id="48865"/>
    <lineage>
        <taxon>Eukaryota</taxon>
        <taxon>Fungi</taxon>
        <taxon>Dikarya</taxon>
        <taxon>Ascomycota</taxon>
        <taxon>Pezizomycotina</taxon>
        <taxon>Sordariomycetes</taxon>
        <taxon>Hypocreomycetidae</taxon>
        <taxon>Hypocreales</taxon>
        <taxon>Nectriaceae</taxon>
        <taxon>Fusarium</taxon>
        <taxon>Fusarium redolens species complex</taxon>
    </lineage>
</organism>
<reference evidence="1" key="1">
    <citation type="journal article" date="2021" name="Nat. Commun.">
        <title>Genetic determinants of endophytism in the Arabidopsis root mycobiome.</title>
        <authorList>
            <person name="Mesny F."/>
            <person name="Miyauchi S."/>
            <person name="Thiergart T."/>
            <person name="Pickel B."/>
            <person name="Atanasova L."/>
            <person name="Karlsson M."/>
            <person name="Huettel B."/>
            <person name="Barry K.W."/>
            <person name="Haridas S."/>
            <person name="Chen C."/>
            <person name="Bauer D."/>
            <person name="Andreopoulos W."/>
            <person name="Pangilinan J."/>
            <person name="LaButti K."/>
            <person name="Riley R."/>
            <person name="Lipzen A."/>
            <person name="Clum A."/>
            <person name="Drula E."/>
            <person name="Henrissat B."/>
            <person name="Kohler A."/>
            <person name="Grigoriev I.V."/>
            <person name="Martin F.M."/>
            <person name="Hacquard S."/>
        </authorList>
    </citation>
    <scope>NUCLEOTIDE SEQUENCE</scope>
    <source>
        <strain evidence="1">MPI-CAGE-AT-0023</strain>
    </source>
</reference>
<dbReference type="RefSeq" id="XP_046053661.1">
    <property type="nucleotide sequence ID" value="XM_046201255.1"/>
</dbReference>